<gene>
    <name evidence="1" type="ORF">GGR17_002592</name>
</gene>
<dbReference type="Proteomes" id="UP000585681">
    <property type="component" value="Unassembled WGS sequence"/>
</dbReference>
<sequence length="53" mass="6135">MIDKNCPQEADDRIEHELHQQLKAIRDETVPQRLLELALELQAKLKDRDAGAK</sequence>
<protein>
    <submittedName>
        <fullName evidence="1">tRNA 2-selenouridine synthase SelU</fullName>
    </submittedName>
</protein>
<dbReference type="RefSeq" id="WP_157445614.1">
    <property type="nucleotide sequence ID" value="NZ_JACIEQ010000003.1"/>
</dbReference>
<accession>A0A840CD38</accession>
<reference evidence="1" key="1">
    <citation type="submission" date="2020-08" db="EMBL/GenBank/DDBJ databases">
        <title>Genomic Encyclopedia of Type Strains, Phase IV (KMG-IV): sequencing the most valuable type-strain genomes for metagenomic binning, comparative biology and taxonomic classification.</title>
        <authorList>
            <person name="Goeker M."/>
        </authorList>
    </citation>
    <scope>NUCLEOTIDE SEQUENCE [LARGE SCALE GENOMIC DNA]</scope>
    <source>
        <strain evidence="1">DSM 105040</strain>
    </source>
</reference>
<dbReference type="EMBL" id="JACIEQ010000003">
    <property type="protein sequence ID" value="MBB4022773.1"/>
    <property type="molecule type" value="Genomic_DNA"/>
</dbReference>
<evidence type="ECO:0000313" key="1">
    <source>
        <dbReference type="EMBL" id="MBB4022773.1"/>
    </source>
</evidence>
<evidence type="ECO:0000313" key="2">
    <source>
        <dbReference type="Proteomes" id="UP000585681"/>
    </source>
</evidence>
<name>A0A840CD38_9RHOB</name>
<keyword evidence="2" id="KW-1185">Reference proteome</keyword>
<organism evidence="1 2">
    <name type="scientific">Actibacterium naphthalenivorans</name>
    <dbReference type="NCBI Taxonomy" id="1614693"/>
    <lineage>
        <taxon>Bacteria</taxon>
        <taxon>Pseudomonadati</taxon>
        <taxon>Pseudomonadota</taxon>
        <taxon>Alphaproteobacteria</taxon>
        <taxon>Rhodobacterales</taxon>
        <taxon>Roseobacteraceae</taxon>
        <taxon>Actibacterium</taxon>
    </lineage>
</organism>
<comment type="caution">
    <text evidence="1">The sequence shown here is derived from an EMBL/GenBank/DDBJ whole genome shotgun (WGS) entry which is preliminary data.</text>
</comment>
<dbReference type="AlphaFoldDB" id="A0A840CD38"/>
<proteinExistence type="predicted"/>